<feature type="binding site" evidence="17">
    <location>
        <position position="294"/>
    </location>
    <ligand>
        <name>(6S)-NADPHX</name>
        <dbReference type="ChEBI" id="CHEBI:64076"/>
    </ligand>
</feature>
<feature type="binding site" evidence="17">
    <location>
        <position position="408"/>
    </location>
    <ligand>
        <name>(6S)-NADPHX</name>
        <dbReference type="ChEBI" id="CHEBI:64076"/>
    </ligand>
</feature>
<comment type="similarity">
    <text evidence="17">Belongs to the NnrD/CARKD family.</text>
</comment>
<evidence type="ECO:0000256" key="12">
    <source>
        <dbReference type="ARBA" id="ARBA00023239"/>
    </source>
</evidence>
<evidence type="ECO:0000256" key="13">
    <source>
        <dbReference type="ARBA" id="ARBA00023268"/>
    </source>
</evidence>
<evidence type="ECO:0000313" key="21">
    <source>
        <dbReference type="EMBL" id="MXP25348.1"/>
    </source>
</evidence>
<organism evidence="21 22">
    <name type="scientific">Altericroceibacterium indicum</name>
    <dbReference type="NCBI Taxonomy" id="374177"/>
    <lineage>
        <taxon>Bacteria</taxon>
        <taxon>Pseudomonadati</taxon>
        <taxon>Pseudomonadota</taxon>
        <taxon>Alphaproteobacteria</taxon>
        <taxon>Sphingomonadales</taxon>
        <taxon>Erythrobacteraceae</taxon>
        <taxon>Altericroceibacterium</taxon>
    </lineage>
</organism>
<proteinExistence type="inferred from homology"/>
<accession>A0A845ADU4</accession>
<dbReference type="PROSITE" id="PS51383">
    <property type="entry name" value="YJEF_C_3"/>
    <property type="match status" value="1"/>
</dbReference>
<comment type="function">
    <text evidence="17">Catalyzes the dehydration of the S-form of NAD(P)HX at the expense of ADP, which is converted to AMP. Together with NAD(P)HX epimerase, which catalyzes the epimerization of the S- and R-forms, the enzyme allows the repair of both epimers of NAD(P)HX, a damaged form of NAD(P)H that is a result of enzymatic or heat-dependent hydration.</text>
</comment>
<dbReference type="Pfam" id="PF01256">
    <property type="entry name" value="Carb_kinase"/>
    <property type="match status" value="1"/>
</dbReference>
<dbReference type="PROSITE" id="PS01050">
    <property type="entry name" value="YJEF_C_2"/>
    <property type="match status" value="1"/>
</dbReference>
<comment type="caution">
    <text evidence="21">The sequence shown here is derived from an EMBL/GenBank/DDBJ whole genome shotgun (WGS) entry which is preliminary data.</text>
</comment>
<comment type="catalytic activity">
    <reaction evidence="1 18">
        <text>(6R)-NADHX = (6S)-NADHX</text>
        <dbReference type="Rhea" id="RHEA:32215"/>
        <dbReference type="ChEBI" id="CHEBI:64074"/>
        <dbReference type="ChEBI" id="CHEBI:64075"/>
        <dbReference type="EC" id="5.1.99.6"/>
    </reaction>
</comment>
<keyword evidence="9 18" id="KW-0630">Potassium</keyword>
<dbReference type="HAMAP" id="MF_01965">
    <property type="entry name" value="NADHX_dehydratase"/>
    <property type="match status" value="1"/>
</dbReference>
<evidence type="ECO:0000256" key="4">
    <source>
        <dbReference type="ARBA" id="ARBA00009524"/>
    </source>
</evidence>
<comment type="similarity">
    <text evidence="3 18">In the N-terminal section; belongs to the NnrE/AIBP family.</text>
</comment>
<evidence type="ECO:0000256" key="10">
    <source>
        <dbReference type="ARBA" id="ARBA00023027"/>
    </source>
</evidence>
<comment type="similarity">
    <text evidence="4 18">In the C-terminal section; belongs to the NnrD/CARKD family.</text>
</comment>
<comment type="cofactor">
    <cofactor evidence="17">
        <name>Mg(2+)</name>
        <dbReference type="ChEBI" id="CHEBI:18420"/>
    </cofactor>
</comment>
<evidence type="ECO:0000256" key="1">
    <source>
        <dbReference type="ARBA" id="ARBA00000013"/>
    </source>
</evidence>
<gene>
    <name evidence="17" type="primary">nnrD</name>
    <name evidence="21" type="ORF">GRI39_04715</name>
</gene>
<dbReference type="InterPro" id="IPR000631">
    <property type="entry name" value="CARKD"/>
</dbReference>
<evidence type="ECO:0000256" key="3">
    <source>
        <dbReference type="ARBA" id="ARBA00006001"/>
    </source>
</evidence>
<evidence type="ECO:0000256" key="9">
    <source>
        <dbReference type="ARBA" id="ARBA00022958"/>
    </source>
</evidence>
<keyword evidence="11 18" id="KW-0413">Isomerase</keyword>
<evidence type="ECO:0000256" key="14">
    <source>
        <dbReference type="ARBA" id="ARBA00025153"/>
    </source>
</evidence>
<comment type="cofactor">
    <cofactor evidence="18">
        <name>K(+)</name>
        <dbReference type="ChEBI" id="CHEBI:29103"/>
    </cofactor>
    <text evidence="18">Binds 1 potassium ion per subunit.</text>
</comment>
<dbReference type="PROSITE" id="PS51385">
    <property type="entry name" value="YJEF_N"/>
    <property type="match status" value="1"/>
</dbReference>
<evidence type="ECO:0000256" key="16">
    <source>
        <dbReference type="ARBA" id="ARBA00049209"/>
    </source>
</evidence>
<evidence type="ECO:0000259" key="19">
    <source>
        <dbReference type="PROSITE" id="PS51383"/>
    </source>
</evidence>
<comment type="function">
    <text evidence="14 18">Bifunctional enzyme that catalyzes the epimerization of the S- and R-forms of NAD(P)HX and the dehydration of the S-form of NAD(P)HX at the expense of ADP, which is converted to AMP. This allows the repair of both epimers of NAD(P)HX, a damaged form of NAD(P)H that is a result of enzymatic or heat-dependent hydration.</text>
</comment>
<dbReference type="GO" id="GO:0046496">
    <property type="term" value="P:nicotinamide nucleotide metabolic process"/>
    <property type="evidence" value="ECO:0007669"/>
    <property type="project" value="UniProtKB-UniRule"/>
</dbReference>
<dbReference type="Proteomes" id="UP000460561">
    <property type="component" value="Unassembled WGS sequence"/>
</dbReference>
<dbReference type="InterPro" id="IPR030677">
    <property type="entry name" value="Nnr"/>
</dbReference>
<keyword evidence="8 17" id="KW-0521">NADP</keyword>
<evidence type="ECO:0000256" key="17">
    <source>
        <dbReference type="HAMAP-Rule" id="MF_01965"/>
    </source>
</evidence>
<dbReference type="InterPro" id="IPR017953">
    <property type="entry name" value="Carbohydrate_kinase_pred_CS"/>
</dbReference>
<dbReference type="SUPFAM" id="SSF53613">
    <property type="entry name" value="Ribokinase-like"/>
    <property type="match status" value="1"/>
</dbReference>
<dbReference type="GO" id="GO:0046872">
    <property type="term" value="F:metal ion binding"/>
    <property type="evidence" value="ECO:0007669"/>
    <property type="project" value="UniProtKB-UniRule"/>
</dbReference>
<dbReference type="NCBIfam" id="TIGR00197">
    <property type="entry name" value="yjeF_nterm"/>
    <property type="match status" value="1"/>
</dbReference>
<evidence type="ECO:0000256" key="7">
    <source>
        <dbReference type="ARBA" id="ARBA00022840"/>
    </source>
</evidence>
<keyword evidence="6 17" id="KW-0547">Nucleotide-binding</keyword>
<dbReference type="EMBL" id="WTYQ01000001">
    <property type="protein sequence ID" value="MXP25348.1"/>
    <property type="molecule type" value="Genomic_DNA"/>
</dbReference>
<dbReference type="Gene3D" id="3.40.50.10260">
    <property type="entry name" value="YjeF N-terminal domain"/>
    <property type="match status" value="1"/>
</dbReference>
<name>A0A845ADU4_9SPHN</name>
<evidence type="ECO:0000256" key="18">
    <source>
        <dbReference type="PIRNR" id="PIRNR017184"/>
    </source>
</evidence>
<dbReference type="GO" id="GO:0052856">
    <property type="term" value="F:NAD(P)HX epimerase activity"/>
    <property type="evidence" value="ECO:0007669"/>
    <property type="project" value="UniProtKB-EC"/>
</dbReference>
<keyword evidence="12 17" id="KW-0456">Lyase</keyword>
<comment type="catalytic activity">
    <reaction evidence="2 18">
        <text>(6R)-NADPHX = (6S)-NADPHX</text>
        <dbReference type="Rhea" id="RHEA:32227"/>
        <dbReference type="ChEBI" id="CHEBI:64076"/>
        <dbReference type="ChEBI" id="CHEBI:64077"/>
        <dbReference type="EC" id="5.1.99.6"/>
    </reaction>
</comment>
<protein>
    <recommendedName>
        <fullName evidence="17">ADP-dependent (S)-NAD(P)H-hydrate dehydratase</fullName>
        <ecNumber evidence="17">4.2.1.136</ecNumber>
    </recommendedName>
    <alternativeName>
        <fullName evidence="17">ADP-dependent NAD(P)HX dehydratase</fullName>
    </alternativeName>
</protein>
<dbReference type="CDD" id="cd01171">
    <property type="entry name" value="YXKO-related"/>
    <property type="match status" value="1"/>
</dbReference>
<evidence type="ECO:0000259" key="20">
    <source>
        <dbReference type="PROSITE" id="PS51385"/>
    </source>
</evidence>
<evidence type="ECO:0000256" key="11">
    <source>
        <dbReference type="ARBA" id="ARBA00023235"/>
    </source>
</evidence>
<evidence type="ECO:0000256" key="15">
    <source>
        <dbReference type="ARBA" id="ARBA00048238"/>
    </source>
</evidence>
<sequence length="463" mass="48718">MHRPADPILTVAQMRAAEQALIDAGETVWTLMQRAGEGAADVIWRICAGRSVTVLTGPGNNGGDGYVIAESLRLRGVPVNVIAAFEPSTEAAKKARSEYGGSFTDDATGEVFVDCLFGSGLTRPLGSKLAEQLRQLSSKHRLSVAIDVPSGVESDHAAPLDPNLPSYDCTIALGAWKCAHWLMPAMDMMGRRELVRIGINDPDHVARLFPKPELSAPPRDAHKYSRGLLAVVGGMMPGAGVLAARAAMHGGAGYVKLLASDLPVSMPAELVVERDDLDEALDDHRLSALAIGPGLGRNGRSRNRLIATLARNLPTLCDADALVLLRTEMVDSRTAPLILTPHAGELDRLFRSFETPDGDRLERLQHLAQKSSAVIVAKGPDTIVAAPDGRVAVSPPAPSWLSVAGTGDVLAGIIASRLATGCSAMDAACQGVWLHGEAARQAGAVFTAGELVPAIRNAYAACL</sequence>
<comment type="catalytic activity">
    <reaction evidence="15 17 18">
        <text>(6S)-NADHX + ADP = AMP + phosphate + NADH + H(+)</text>
        <dbReference type="Rhea" id="RHEA:32223"/>
        <dbReference type="ChEBI" id="CHEBI:15378"/>
        <dbReference type="ChEBI" id="CHEBI:43474"/>
        <dbReference type="ChEBI" id="CHEBI:57945"/>
        <dbReference type="ChEBI" id="CHEBI:64074"/>
        <dbReference type="ChEBI" id="CHEBI:456215"/>
        <dbReference type="ChEBI" id="CHEBI:456216"/>
        <dbReference type="EC" id="4.2.1.136"/>
    </reaction>
</comment>
<feature type="domain" description="YjeF N-terminal" evidence="20">
    <location>
        <begin position="14"/>
        <end position="205"/>
    </location>
</feature>
<comment type="catalytic activity">
    <reaction evidence="16 17 18">
        <text>(6S)-NADPHX + ADP = AMP + phosphate + NADPH + H(+)</text>
        <dbReference type="Rhea" id="RHEA:32235"/>
        <dbReference type="ChEBI" id="CHEBI:15378"/>
        <dbReference type="ChEBI" id="CHEBI:43474"/>
        <dbReference type="ChEBI" id="CHEBI:57783"/>
        <dbReference type="ChEBI" id="CHEBI:64076"/>
        <dbReference type="ChEBI" id="CHEBI:456215"/>
        <dbReference type="ChEBI" id="CHEBI:456216"/>
        <dbReference type="EC" id="4.2.1.136"/>
    </reaction>
</comment>
<dbReference type="Gene3D" id="3.40.1190.20">
    <property type="match status" value="1"/>
</dbReference>
<feature type="binding site" evidence="17">
    <location>
        <position position="342"/>
    </location>
    <ligand>
        <name>(6S)-NADPHX</name>
        <dbReference type="ChEBI" id="CHEBI:64076"/>
    </ligand>
</feature>
<dbReference type="PIRSF" id="PIRSF017184">
    <property type="entry name" value="Nnr"/>
    <property type="match status" value="1"/>
</dbReference>
<dbReference type="InterPro" id="IPR036652">
    <property type="entry name" value="YjeF_N_dom_sf"/>
</dbReference>
<feature type="binding site" evidence="17">
    <location>
        <position position="239"/>
    </location>
    <ligand>
        <name>(6S)-NADPHX</name>
        <dbReference type="ChEBI" id="CHEBI:64076"/>
    </ligand>
</feature>
<keyword evidence="22" id="KW-1185">Reference proteome</keyword>
<dbReference type="GO" id="GO:0110051">
    <property type="term" value="P:metabolite repair"/>
    <property type="evidence" value="ECO:0007669"/>
    <property type="project" value="TreeGrafter"/>
</dbReference>
<feature type="binding site" evidence="17">
    <location>
        <position position="407"/>
    </location>
    <ligand>
        <name>AMP</name>
        <dbReference type="ChEBI" id="CHEBI:456215"/>
    </ligand>
</feature>
<reference evidence="21 22" key="1">
    <citation type="submission" date="2019-12" db="EMBL/GenBank/DDBJ databases">
        <title>Genomic-based taxomic classification of the family Erythrobacteraceae.</title>
        <authorList>
            <person name="Xu L."/>
        </authorList>
    </citation>
    <scope>NUCLEOTIDE SEQUENCE [LARGE SCALE GENOMIC DNA]</scope>
    <source>
        <strain evidence="21 22">DSM 18604</strain>
    </source>
</reference>
<dbReference type="OrthoDB" id="9806925at2"/>
<dbReference type="GO" id="GO:0052855">
    <property type="term" value="F:ADP-dependent NAD(P)H-hydrate dehydratase activity"/>
    <property type="evidence" value="ECO:0007669"/>
    <property type="project" value="UniProtKB-UniRule"/>
</dbReference>
<dbReference type="SUPFAM" id="SSF64153">
    <property type="entry name" value="YjeF N-terminal domain-like"/>
    <property type="match status" value="1"/>
</dbReference>
<evidence type="ECO:0000256" key="8">
    <source>
        <dbReference type="ARBA" id="ARBA00022857"/>
    </source>
</evidence>
<evidence type="ECO:0000256" key="5">
    <source>
        <dbReference type="ARBA" id="ARBA00022723"/>
    </source>
</evidence>
<dbReference type="Pfam" id="PF03853">
    <property type="entry name" value="YjeF_N"/>
    <property type="match status" value="1"/>
</dbReference>
<dbReference type="PANTHER" id="PTHR12592">
    <property type="entry name" value="ATP-DEPENDENT (S)-NAD(P)H-HYDRATE DEHYDRATASE FAMILY MEMBER"/>
    <property type="match status" value="1"/>
</dbReference>
<dbReference type="EC" id="4.2.1.136" evidence="17"/>
<dbReference type="GO" id="GO:0005524">
    <property type="term" value="F:ATP binding"/>
    <property type="evidence" value="ECO:0007669"/>
    <property type="project" value="UniProtKB-UniRule"/>
</dbReference>
<evidence type="ECO:0000256" key="6">
    <source>
        <dbReference type="ARBA" id="ARBA00022741"/>
    </source>
</evidence>
<keyword evidence="7 17" id="KW-0067">ATP-binding</keyword>
<evidence type="ECO:0000313" key="22">
    <source>
        <dbReference type="Proteomes" id="UP000460561"/>
    </source>
</evidence>
<feature type="binding site" evidence="17">
    <location>
        <begin position="378"/>
        <end position="382"/>
    </location>
    <ligand>
        <name>AMP</name>
        <dbReference type="ChEBI" id="CHEBI:456215"/>
    </ligand>
</feature>
<dbReference type="InterPro" id="IPR004443">
    <property type="entry name" value="YjeF_N_dom"/>
</dbReference>
<dbReference type="AlphaFoldDB" id="A0A845ADU4"/>
<feature type="domain" description="YjeF C-terminal" evidence="19">
    <location>
        <begin position="206"/>
        <end position="462"/>
    </location>
</feature>
<evidence type="ECO:0000256" key="2">
    <source>
        <dbReference type="ARBA" id="ARBA00000909"/>
    </source>
</evidence>
<keyword evidence="13" id="KW-0511">Multifunctional enzyme</keyword>
<keyword evidence="10 17" id="KW-0520">NAD</keyword>
<dbReference type="NCBIfam" id="TIGR00196">
    <property type="entry name" value="yjeF_cterm"/>
    <property type="match status" value="1"/>
</dbReference>
<dbReference type="InterPro" id="IPR029056">
    <property type="entry name" value="Ribokinase-like"/>
</dbReference>
<dbReference type="PANTHER" id="PTHR12592:SF0">
    <property type="entry name" value="ATP-DEPENDENT (S)-NAD(P)H-HYDRATE DEHYDRATASE"/>
    <property type="match status" value="1"/>
</dbReference>
<keyword evidence="5 18" id="KW-0479">Metal-binding</keyword>
<comment type="subunit">
    <text evidence="17">Homotetramer.</text>
</comment>
<dbReference type="RefSeq" id="WP_160738478.1">
    <property type="nucleotide sequence ID" value="NZ_WTYQ01000001.1"/>
</dbReference>